<comment type="caution">
    <text evidence="2">The sequence shown here is derived from an EMBL/GenBank/DDBJ whole genome shotgun (WGS) entry which is preliminary data.</text>
</comment>
<gene>
    <name evidence="2" type="ORF">KIN20_029590</name>
</gene>
<name>A0AAD5R3H1_PARTN</name>
<keyword evidence="1" id="KW-1133">Transmembrane helix</keyword>
<keyword evidence="1" id="KW-0472">Membrane</keyword>
<evidence type="ECO:0000313" key="2">
    <source>
        <dbReference type="EMBL" id="KAJ1368459.1"/>
    </source>
</evidence>
<proteinExistence type="predicted"/>
<sequence length="123" mass="13913">MKQIYRSLAVISLSVVLGWSSTTIIMTINMLLQANVERLQVDLLAGPLRKYGMRDKFLRLLRDEVRVLLVVDEGNLRLMPENSVRSILLNFTIAVNIVTATTPPASSVFLYFEKCNLDDQINS</sequence>
<keyword evidence="1" id="KW-0812">Transmembrane</keyword>
<evidence type="ECO:0000313" key="3">
    <source>
        <dbReference type="Proteomes" id="UP001196413"/>
    </source>
</evidence>
<keyword evidence="3" id="KW-1185">Reference proteome</keyword>
<evidence type="ECO:0000256" key="1">
    <source>
        <dbReference type="SAM" id="Phobius"/>
    </source>
</evidence>
<dbReference type="Proteomes" id="UP001196413">
    <property type="component" value="Unassembled WGS sequence"/>
</dbReference>
<dbReference type="EMBL" id="JAHQIW010006198">
    <property type="protein sequence ID" value="KAJ1368459.1"/>
    <property type="molecule type" value="Genomic_DNA"/>
</dbReference>
<feature type="transmembrane region" description="Helical" evidence="1">
    <location>
        <begin position="7"/>
        <end position="32"/>
    </location>
</feature>
<accession>A0AAD5R3H1</accession>
<organism evidence="2 3">
    <name type="scientific">Parelaphostrongylus tenuis</name>
    <name type="common">Meningeal worm</name>
    <dbReference type="NCBI Taxonomy" id="148309"/>
    <lineage>
        <taxon>Eukaryota</taxon>
        <taxon>Metazoa</taxon>
        <taxon>Ecdysozoa</taxon>
        <taxon>Nematoda</taxon>
        <taxon>Chromadorea</taxon>
        <taxon>Rhabditida</taxon>
        <taxon>Rhabditina</taxon>
        <taxon>Rhabditomorpha</taxon>
        <taxon>Strongyloidea</taxon>
        <taxon>Metastrongylidae</taxon>
        <taxon>Parelaphostrongylus</taxon>
    </lineage>
</organism>
<dbReference type="AlphaFoldDB" id="A0AAD5R3H1"/>
<reference evidence="2" key="1">
    <citation type="submission" date="2021-06" db="EMBL/GenBank/DDBJ databases">
        <title>Parelaphostrongylus tenuis whole genome reference sequence.</title>
        <authorList>
            <person name="Garwood T.J."/>
            <person name="Larsen P.A."/>
            <person name="Fountain-Jones N.M."/>
            <person name="Garbe J.R."/>
            <person name="Macchietto M.G."/>
            <person name="Kania S.A."/>
            <person name="Gerhold R.W."/>
            <person name="Richards J.E."/>
            <person name="Wolf T.M."/>
        </authorList>
    </citation>
    <scope>NUCLEOTIDE SEQUENCE</scope>
    <source>
        <strain evidence="2">MNPRO001-30</strain>
        <tissue evidence="2">Meninges</tissue>
    </source>
</reference>
<protein>
    <submittedName>
        <fullName evidence="2">Uncharacterized protein</fullName>
    </submittedName>
</protein>